<dbReference type="Proteomes" id="UP000199036">
    <property type="component" value="Unassembled WGS sequence"/>
</dbReference>
<proteinExistence type="predicted"/>
<dbReference type="RefSeq" id="WP_091524920.1">
    <property type="nucleotide sequence ID" value="NZ_FOVI01000019.1"/>
</dbReference>
<keyword evidence="2" id="KW-1185">Reference proteome</keyword>
<name>A0A1I5E980_9FLAO</name>
<organism evidence="1 2">
    <name type="scientific">Paenimyroides ummariense</name>
    <dbReference type="NCBI Taxonomy" id="913024"/>
    <lineage>
        <taxon>Bacteria</taxon>
        <taxon>Pseudomonadati</taxon>
        <taxon>Bacteroidota</taxon>
        <taxon>Flavobacteriia</taxon>
        <taxon>Flavobacteriales</taxon>
        <taxon>Flavobacteriaceae</taxon>
        <taxon>Paenimyroides</taxon>
    </lineage>
</organism>
<dbReference type="PROSITE" id="PS51257">
    <property type="entry name" value="PROKAR_LIPOPROTEIN"/>
    <property type="match status" value="1"/>
</dbReference>
<dbReference type="OrthoDB" id="9921716at2"/>
<dbReference type="EMBL" id="FOVI01000019">
    <property type="protein sequence ID" value="SFO08032.1"/>
    <property type="molecule type" value="Genomic_DNA"/>
</dbReference>
<evidence type="ECO:0008006" key="3">
    <source>
        <dbReference type="Google" id="ProtNLM"/>
    </source>
</evidence>
<sequence length="157" mass="17716">MKKVLLLLVAVSFSFVSCDKNDDNQVAEVSPIHGKWEVKSFNAEATVNGTPIPDEDLDFENVIGTVFEFKAGNTIAITTFDDFEEKWTTDTGTYVYYPSENKIDCTMTDVEDGTKYTQTMNIKLLNATNYNFNVTEEEKDGGDIYKLSMDINCEKVK</sequence>
<evidence type="ECO:0000313" key="2">
    <source>
        <dbReference type="Proteomes" id="UP000199036"/>
    </source>
</evidence>
<accession>A0A1I5E980</accession>
<dbReference type="AlphaFoldDB" id="A0A1I5E980"/>
<evidence type="ECO:0000313" key="1">
    <source>
        <dbReference type="EMBL" id="SFO08032.1"/>
    </source>
</evidence>
<reference evidence="2" key="1">
    <citation type="submission" date="2016-10" db="EMBL/GenBank/DDBJ databases">
        <authorList>
            <person name="Varghese N."/>
            <person name="Submissions S."/>
        </authorList>
    </citation>
    <scope>NUCLEOTIDE SEQUENCE [LARGE SCALE GENOMIC DNA]</scope>
    <source>
        <strain evidence="2">DS-12</strain>
    </source>
</reference>
<protein>
    <recommendedName>
        <fullName evidence="3">Lipocalin-like domain-containing protein</fullName>
    </recommendedName>
</protein>
<dbReference type="STRING" id="913024.SAMN05421741_11942"/>
<gene>
    <name evidence="1" type="ORF">SAMN05421741_11942</name>
</gene>